<keyword evidence="1" id="KW-1133">Transmembrane helix</keyword>
<evidence type="ECO:0000313" key="4">
    <source>
        <dbReference type="Proteomes" id="UP000253606"/>
    </source>
</evidence>
<keyword evidence="4" id="KW-1185">Reference proteome</keyword>
<evidence type="ECO:0000256" key="1">
    <source>
        <dbReference type="SAM" id="Phobius"/>
    </source>
</evidence>
<dbReference type="EMBL" id="CP030840">
    <property type="protein sequence ID" value="AXC15237.1"/>
    <property type="molecule type" value="Genomic_DNA"/>
</dbReference>
<sequence>MFTWTPWSAIVKRMKESRQRETAFSFYGPLSLVFLIVAWAAALVIGFSLMFYGLGSPFTDSLGGAAGLRTDLYVSGTTLFTLGLGDVVPRSALTRELIILEAGTGLGFVAVVIGYFPVLYGAFSRREVSISLLDARAGSPPTAVELLRRHSFEGGDNALTLLLEEWERWAAELMESHISYPLLCYFRSQHTNQSWLSALTAILDACSLLIAGVQGHPARQAQLTFAMARHALVDLSQVFSQPPVTNGKDRLPTERFDVLYKMLCQSGVRVCRDEGSMVRLKQMRGLYEGYAEAMSEYLCMTLPPWVAERPHKDNWQTVAKLRAQAEEASDGNPVAITPGLPLDSSVMAGIDEHHDF</sequence>
<evidence type="ECO:0000313" key="3">
    <source>
        <dbReference type="EMBL" id="AXC15237.1"/>
    </source>
</evidence>
<evidence type="ECO:0000259" key="2">
    <source>
        <dbReference type="Pfam" id="PF07885"/>
    </source>
</evidence>
<dbReference type="Gene3D" id="1.10.287.70">
    <property type="match status" value="1"/>
</dbReference>
<feature type="transmembrane region" description="Helical" evidence="1">
    <location>
        <begin position="105"/>
        <end position="123"/>
    </location>
</feature>
<organism evidence="3 4">
    <name type="scientific">Acidisarcina polymorpha</name>
    <dbReference type="NCBI Taxonomy" id="2211140"/>
    <lineage>
        <taxon>Bacteria</taxon>
        <taxon>Pseudomonadati</taxon>
        <taxon>Acidobacteriota</taxon>
        <taxon>Terriglobia</taxon>
        <taxon>Terriglobales</taxon>
        <taxon>Acidobacteriaceae</taxon>
        <taxon>Acidisarcina</taxon>
    </lineage>
</organism>
<keyword evidence="3" id="KW-0406">Ion transport</keyword>
<feature type="domain" description="Potassium channel" evidence="2">
    <location>
        <begin position="72"/>
        <end position="116"/>
    </location>
</feature>
<feature type="transmembrane region" description="Helical" evidence="1">
    <location>
        <begin position="24"/>
        <end position="52"/>
    </location>
</feature>
<proteinExistence type="predicted"/>
<keyword evidence="3" id="KW-0407">Ion channel</keyword>
<feature type="transmembrane region" description="Helical" evidence="1">
    <location>
        <begin position="72"/>
        <end position="93"/>
    </location>
</feature>
<dbReference type="AlphaFoldDB" id="A0A2Z5G8W5"/>
<accession>A0A2Z5G8W5</accession>
<dbReference type="Pfam" id="PF07885">
    <property type="entry name" value="Ion_trans_2"/>
    <property type="match status" value="1"/>
</dbReference>
<name>A0A2Z5G8W5_9BACT</name>
<dbReference type="Proteomes" id="UP000253606">
    <property type="component" value="Chromosome"/>
</dbReference>
<keyword evidence="3" id="KW-0813">Transport</keyword>
<protein>
    <submittedName>
        <fullName evidence="3">K+ channel, pore region</fullName>
    </submittedName>
</protein>
<keyword evidence="1" id="KW-0812">Transmembrane</keyword>
<dbReference type="GO" id="GO:0034220">
    <property type="term" value="P:monoatomic ion transmembrane transport"/>
    <property type="evidence" value="ECO:0007669"/>
    <property type="project" value="UniProtKB-KW"/>
</dbReference>
<keyword evidence="1" id="KW-0472">Membrane</keyword>
<gene>
    <name evidence="3" type="ORF">ACPOL_5993</name>
</gene>
<dbReference type="SUPFAM" id="SSF81324">
    <property type="entry name" value="Voltage-gated potassium channels"/>
    <property type="match status" value="1"/>
</dbReference>
<dbReference type="KEGG" id="abas:ACPOL_5993"/>
<reference evidence="3 4" key="1">
    <citation type="journal article" date="2018" name="Front. Microbiol.">
        <title>Hydrolytic Capabilities as a Key to Environmental Success: Chitinolytic and Cellulolytic Acidobacteria From Acidic Sub-arctic Soils and Boreal Peatlands.</title>
        <authorList>
            <person name="Belova S.E."/>
            <person name="Ravin N.V."/>
            <person name="Pankratov T.A."/>
            <person name="Rakitin A.L."/>
            <person name="Ivanova A.A."/>
            <person name="Beletsky A.V."/>
            <person name="Mardanov A.V."/>
            <person name="Sinninghe Damste J.S."/>
            <person name="Dedysh S.N."/>
        </authorList>
    </citation>
    <scope>NUCLEOTIDE SEQUENCE [LARGE SCALE GENOMIC DNA]</scope>
    <source>
        <strain evidence="3 4">SBC82</strain>
    </source>
</reference>
<dbReference type="InterPro" id="IPR013099">
    <property type="entry name" value="K_chnl_dom"/>
</dbReference>